<protein>
    <recommendedName>
        <fullName evidence="6">Sulfurtransferase</fullName>
    </recommendedName>
</protein>
<accession>A0A2S0NAE0</accession>
<dbReference type="GO" id="GO:0016784">
    <property type="term" value="F:3-mercaptopyruvate sulfurtransferase activity"/>
    <property type="evidence" value="ECO:0007669"/>
    <property type="project" value="UniProtKB-EC"/>
</dbReference>
<dbReference type="PANTHER" id="PTHR11364">
    <property type="entry name" value="THIOSULFATE SULFERTANSFERASE"/>
    <property type="match status" value="1"/>
</dbReference>
<dbReference type="NCBIfam" id="NF008557">
    <property type="entry name" value="PRK11493.1"/>
    <property type="match status" value="1"/>
</dbReference>
<feature type="region of interest" description="Disordered" evidence="7">
    <location>
        <begin position="1"/>
        <end position="38"/>
    </location>
</feature>
<evidence type="ECO:0000313" key="10">
    <source>
        <dbReference type="Proteomes" id="UP000237889"/>
    </source>
</evidence>
<dbReference type="SMART" id="SM00450">
    <property type="entry name" value="RHOD"/>
    <property type="match status" value="2"/>
</dbReference>
<dbReference type="CDD" id="cd01448">
    <property type="entry name" value="TST_Repeat_1"/>
    <property type="match status" value="1"/>
</dbReference>
<keyword evidence="9" id="KW-0670">Pyruvate</keyword>
<dbReference type="SUPFAM" id="SSF52821">
    <property type="entry name" value="Rhodanese/Cell cycle control phosphatase"/>
    <property type="match status" value="2"/>
</dbReference>
<dbReference type="InterPro" id="IPR045078">
    <property type="entry name" value="TST/MPST-like"/>
</dbReference>
<dbReference type="EMBL" id="CP027668">
    <property type="protein sequence ID" value="AVO45066.1"/>
    <property type="molecule type" value="Genomic_DNA"/>
</dbReference>
<dbReference type="GO" id="GO:0004792">
    <property type="term" value="F:thiosulfate-cyanide sulfurtransferase activity"/>
    <property type="evidence" value="ECO:0007669"/>
    <property type="project" value="InterPro"/>
</dbReference>
<dbReference type="FunFam" id="3.40.250.10:FF:000015">
    <property type="entry name" value="Sulfurtransferase"/>
    <property type="match status" value="1"/>
</dbReference>
<dbReference type="InterPro" id="IPR001763">
    <property type="entry name" value="Rhodanese-like_dom"/>
</dbReference>
<gene>
    <name evidence="9" type="ORF">C6569_08330</name>
</gene>
<dbReference type="PANTHER" id="PTHR11364:SF27">
    <property type="entry name" value="SULFURTRANSFERASE"/>
    <property type="match status" value="1"/>
</dbReference>
<dbReference type="AlphaFoldDB" id="A0A2S0NAE0"/>
<keyword evidence="3 6" id="KW-0808">Transferase</keyword>
<dbReference type="Pfam" id="PF00581">
    <property type="entry name" value="Rhodanese"/>
    <property type="match status" value="2"/>
</dbReference>
<feature type="domain" description="Rhodanese" evidence="8">
    <location>
        <begin position="56"/>
        <end position="173"/>
    </location>
</feature>
<evidence type="ECO:0000313" key="9">
    <source>
        <dbReference type="EMBL" id="AVO45066.1"/>
    </source>
</evidence>
<dbReference type="GO" id="GO:0005737">
    <property type="term" value="C:cytoplasm"/>
    <property type="evidence" value="ECO:0007669"/>
    <property type="project" value="UniProtKB-SubCell"/>
</dbReference>
<evidence type="ECO:0000259" key="8">
    <source>
        <dbReference type="PROSITE" id="PS50206"/>
    </source>
</evidence>
<reference evidence="9 10" key="1">
    <citation type="submission" date="2018-03" db="EMBL/GenBank/DDBJ databases">
        <title>Genome sequencing of Phreatobacter sp.</title>
        <authorList>
            <person name="Kim S.-J."/>
            <person name="Heo J."/>
            <person name="Kwon S.-W."/>
        </authorList>
    </citation>
    <scope>NUCLEOTIDE SEQUENCE [LARGE SCALE GENOMIC DNA]</scope>
    <source>
        <strain evidence="9 10">S-12</strain>
    </source>
</reference>
<dbReference type="PROSITE" id="PS00683">
    <property type="entry name" value="RHODANESE_2"/>
    <property type="match status" value="1"/>
</dbReference>
<keyword evidence="4" id="KW-0677">Repeat</keyword>
<dbReference type="PROSITE" id="PS00380">
    <property type="entry name" value="RHODANESE_1"/>
    <property type="match status" value="1"/>
</dbReference>
<keyword evidence="10" id="KW-1185">Reference proteome</keyword>
<comment type="subcellular location">
    <subcellularLocation>
        <location evidence="1">Cytoplasm</location>
    </subcellularLocation>
</comment>
<proteinExistence type="predicted"/>
<evidence type="ECO:0000256" key="4">
    <source>
        <dbReference type="ARBA" id="ARBA00022737"/>
    </source>
</evidence>
<dbReference type="OrthoDB" id="9781034at2"/>
<evidence type="ECO:0000256" key="2">
    <source>
        <dbReference type="ARBA" id="ARBA00022490"/>
    </source>
</evidence>
<dbReference type="InterPro" id="IPR001307">
    <property type="entry name" value="Thiosulphate_STrfase_CS"/>
</dbReference>
<dbReference type="Gene3D" id="3.40.250.10">
    <property type="entry name" value="Rhodanese-like domain"/>
    <property type="match status" value="2"/>
</dbReference>
<organism evidence="9 10">
    <name type="scientific">Phreatobacter cathodiphilus</name>
    <dbReference type="NCBI Taxonomy" id="1868589"/>
    <lineage>
        <taxon>Bacteria</taxon>
        <taxon>Pseudomonadati</taxon>
        <taxon>Pseudomonadota</taxon>
        <taxon>Alphaproteobacteria</taxon>
        <taxon>Hyphomicrobiales</taxon>
        <taxon>Phreatobacteraceae</taxon>
        <taxon>Phreatobacter</taxon>
    </lineage>
</organism>
<name>A0A2S0NAE0_9HYPH</name>
<keyword evidence="2" id="KW-0963">Cytoplasm</keyword>
<dbReference type="CDD" id="cd01449">
    <property type="entry name" value="TST_Repeat_2"/>
    <property type="match status" value="1"/>
</dbReference>
<dbReference type="FunFam" id="3.40.250.10:FF:000001">
    <property type="entry name" value="Sulfurtransferase"/>
    <property type="match status" value="1"/>
</dbReference>
<evidence type="ECO:0000256" key="5">
    <source>
        <dbReference type="ARBA" id="ARBA00051793"/>
    </source>
</evidence>
<evidence type="ECO:0000256" key="7">
    <source>
        <dbReference type="SAM" id="MobiDB-lite"/>
    </source>
</evidence>
<evidence type="ECO:0000256" key="6">
    <source>
        <dbReference type="RuleBase" id="RU000507"/>
    </source>
</evidence>
<evidence type="ECO:0000256" key="1">
    <source>
        <dbReference type="ARBA" id="ARBA00004496"/>
    </source>
</evidence>
<evidence type="ECO:0000256" key="3">
    <source>
        <dbReference type="ARBA" id="ARBA00022679"/>
    </source>
</evidence>
<comment type="catalytic activity">
    <reaction evidence="5">
        <text>2-oxo-3-sulfanylpropanoate + [thioredoxin]-dithiol = [thioredoxin]-disulfide + hydrogen sulfide + pyruvate + H(+)</text>
        <dbReference type="Rhea" id="RHEA:21740"/>
        <dbReference type="Rhea" id="RHEA-COMP:10698"/>
        <dbReference type="Rhea" id="RHEA-COMP:10700"/>
        <dbReference type="ChEBI" id="CHEBI:15361"/>
        <dbReference type="ChEBI" id="CHEBI:15378"/>
        <dbReference type="ChEBI" id="CHEBI:29919"/>
        <dbReference type="ChEBI" id="CHEBI:29950"/>
        <dbReference type="ChEBI" id="CHEBI:50058"/>
        <dbReference type="ChEBI" id="CHEBI:57678"/>
        <dbReference type="EC" id="2.8.1.2"/>
    </reaction>
    <physiologicalReaction direction="left-to-right" evidence="5">
        <dbReference type="Rhea" id="RHEA:21741"/>
    </physiologicalReaction>
</comment>
<feature type="domain" description="Rhodanese" evidence="8">
    <location>
        <begin position="204"/>
        <end position="317"/>
    </location>
</feature>
<dbReference type="Proteomes" id="UP000237889">
    <property type="component" value="Chromosome"/>
</dbReference>
<dbReference type="KEGG" id="phr:C6569_08330"/>
<dbReference type="PROSITE" id="PS50206">
    <property type="entry name" value="RHODANESE_3"/>
    <property type="match status" value="2"/>
</dbReference>
<sequence>MCGAPARSDGWPSRPSRKKASRTGACASCSREETRPVSTLPSPWLRSTDWLAEHLGYPDLVILDGSYFLPTMKRDADAEFLEAHIPGAQRFDIDVIKDPDSDLPHMMPSATVFSAACRKLGIGDGKSVLVYDSLGLFSAPRVWWMCRSFGIERVFILDGGLPKWVAEGREVETGPARPREARHLTARQNHGAVADLGDVKKALASGKVQVVDARSAERFRGEAPEPRAGLKGGHMPGSFNVPSSALVEDGRLVSQDRIRAAFTSAGVDLDKPVITSCGSGVSAGILWLGLDALGKQPAGLYDGSWSEWGARDDCPVVTGPA</sequence>
<dbReference type="InterPro" id="IPR036873">
    <property type="entry name" value="Rhodanese-like_dom_sf"/>
</dbReference>